<protein>
    <recommendedName>
        <fullName evidence="3">Transposase</fullName>
    </recommendedName>
</protein>
<evidence type="ECO:0000313" key="2">
    <source>
        <dbReference type="Proteomes" id="UP000188388"/>
    </source>
</evidence>
<evidence type="ECO:0008006" key="3">
    <source>
        <dbReference type="Google" id="ProtNLM"/>
    </source>
</evidence>
<evidence type="ECO:0000313" key="1">
    <source>
        <dbReference type="EMBL" id="SIT53796.1"/>
    </source>
</evidence>
<sequence>MPCRRLDTSAVGCLSRPCGNVREVWFLRLAARNIHALTLRALTLPAFMLGGRHVRVMGAAK</sequence>
<reference evidence="2" key="1">
    <citation type="submission" date="2017-01" db="EMBL/GenBank/DDBJ databases">
        <authorList>
            <person name="Brunel B."/>
        </authorList>
    </citation>
    <scope>NUCLEOTIDE SEQUENCE [LARGE SCALE GENOMIC DNA]</scope>
</reference>
<gene>
    <name evidence="1" type="ORF">BQ8794_130280</name>
</gene>
<organism evidence="1 2">
    <name type="scientific">Mesorhizobium prunaredense</name>
    <dbReference type="NCBI Taxonomy" id="1631249"/>
    <lineage>
        <taxon>Bacteria</taxon>
        <taxon>Pseudomonadati</taxon>
        <taxon>Pseudomonadota</taxon>
        <taxon>Alphaproteobacteria</taxon>
        <taxon>Hyphomicrobiales</taxon>
        <taxon>Phyllobacteriaceae</taxon>
        <taxon>Mesorhizobium</taxon>
    </lineage>
</organism>
<dbReference type="EMBL" id="FTPD01000005">
    <property type="protein sequence ID" value="SIT53796.1"/>
    <property type="molecule type" value="Genomic_DNA"/>
</dbReference>
<dbReference type="Proteomes" id="UP000188388">
    <property type="component" value="Unassembled WGS sequence"/>
</dbReference>
<keyword evidence="2" id="KW-1185">Reference proteome</keyword>
<dbReference type="AlphaFoldDB" id="A0A1R3V1M4"/>
<proteinExistence type="predicted"/>
<name>A0A1R3V1M4_9HYPH</name>
<accession>A0A1R3V1M4</accession>